<dbReference type="Pfam" id="PF05159">
    <property type="entry name" value="Capsule_synth"/>
    <property type="match status" value="1"/>
</dbReference>
<comment type="caution">
    <text evidence="1">The sequence shown here is derived from an EMBL/GenBank/DDBJ whole genome shotgun (WGS) entry which is preliminary data.</text>
</comment>
<sequence length="376" mass="41311">MFVKLDTGVVRHFDEALAGEVEVISTRSLDVYRRLAALRGAAHARRALWQALRAERADIAPLVEGNLARKRIRLPGVFGNPVIGGMYGAIKRVQAHLLRALLKAEFAEVQPDRIAIVYNGSNYPESVLAEVTAGHPRVFVEAGFFPATLQVDAKGLNGGNSVPRTPSFYLDTDEDFAAGGLPATVNNRPSKGTFAPVDLTPGFVFVPFQVPSDMQVTLHSPWVRDMEQFLDVVIAAAEANPDQTFVIKEHPSFKRSVIGLRLDHPRVIFANGNVTSEMIAQARAVLTLNSTVGIEALLLDKPVITLGDACYNIEGLVLHAGDADALNAALARRDWRPDPRLRRQFIGYLWNRYLVHGRYDDLPEDLSAQLKRAAHG</sequence>
<evidence type="ECO:0000313" key="1">
    <source>
        <dbReference type="EMBL" id="RII38320.1"/>
    </source>
</evidence>
<gene>
    <name evidence="1" type="ORF">DL237_12445</name>
</gene>
<organism evidence="1 2">
    <name type="scientific">Pseudooceanicola sediminis</name>
    <dbReference type="NCBI Taxonomy" id="2211117"/>
    <lineage>
        <taxon>Bacteria</taxon>
        <taxon>Pseudomonadati</taxon>
        <taxon>Pseudomonadota</taxon>
        <taxon>Alphaproteobacteria</taxon>
        <taxon>Rhodobacterales</taxon>
        <taxon>Paracoccaceae</taxon>
        <taxon>Pseudooceanicola</taxon>
    </lineage>
</organism>
<dbReference type="OrthoDB" id="9794206at2"/>
<dbReference type="InterPro" id="IPR043148">
    <property type="entry name" value="TagF_C"/>
</dbReference>
<name>A0A399IZ86_9RHOB</name>
<protein>
    <submittedName>
        <fullName evidence="1">Nitrogen fixation protein FixF</fullName>
    </submittedName>
</protein>
<accession>A0A399IZ86</accession>
<proteinExistence type="predicted"/>
<dbReference type="Gene3D" id="3.40.50.12580">
    <property type="match status" value="1"/>
</dbReference>
<dbReference type="CDD" id="cd16438">
    <property type="entry name" value="beta_Kdo_transferase_KpsS_like"/>
    <property type="match status" value="1"/>
</dbReference>
<dbReference type="GO" id="GO:0000271">
    <property type="term" value="P:polysaccharide biosynthetic process"/>
    <property type="evidence" value="ECO:0007669"/>
    <property type="project" value="InterPro"/>
</dbReference>
<dbReference type="SUPFAM" id="SSF53756">
    <property type="entry name" value="UDP-Glycosyltransferase/glycogen phosphorylase"/>
    <property type="match status" value="1"/>
</dbReference>
<dbReference type="Proteomes" id="UP000265848">
    <property type="component" value="Unassembled WGS sequence"/>
</dbReference>
<keyword evidence="2" id="KW-1185">Reference proteome</keyword>
<dbReference type="InterPro" id="IPR007833">
    <property type="entry name" value="Capsule_polysaccharide_synth"/>
</dbReference>
<reference evidence="1 2" key="1">
    <citation type="submission" date="2018-08" db="EMBL/GenBank/DDBJ databases">
        <title>Pseudooceanicola sediminis CY03 in the family Rhodobacteracea.</title>
        <authorList>
            <person name="Zhang Y.-J."/>
        </authorList>
    </citation>
    <scope>NUCLEOTIDE SEQUENCE [LARGE SCALE GENOMIC DNA]</scope>
    <source>
        <strain evidence="1 2">CY03</strain>
    </source>
</reference>
<dbReference type="EMBL" id="QWJJ01000010">
    <property type="protein sequence ID" value="RII38320.1"/>
    <property type="molecule type" value="Genomic_DNA"/>
</dbReference>
<evidence type="ECO:0000313" key="2">
    <source>
        <dbReference type="Proteomes" id="UP000265848"/>
    </source>
</evidence>
<dbReference type="RefSeq" id="WP_119399393.1">
    <property type="nucleotide sequence ID" value="NZ_QWJJ01000010.1"/>
</dbReference>
<dbReference type="AlphaFoldDB" id="A0A399IZ86"/>
<dbReference type="GO" id="GO:0015774">
    <property type="term" value="P:polysaccharide transport"/>
    <property type="evidence" value="ECO:0007669"/>
    <property type="project" value="InterPro"/>
</dbReference>